<feature type="domain" description="Histidine kinase" evidence="8">
    <location>
        <begin position="137"/>
        <end position="350"/>
    </location>
</feature>
<dbReference type="Gene3D" id="3.30.565.10">
    <property type="entry name" value="Histidine kinase-like ATPase, C-terminal domain"/>
    <property type="match status" value="1"/>
</dbReference>
<dbReference type="Pfam" id="PF02518">
    <property type="entry name" value="HATPase_c"/>
    <property type="match status" value="1"/>
</dbReference>
<evidence type="ECO:0000256" key="5">
    <source>
        <dbReference type="ARBA" id="ARBA00022777"/>
    </source>
</evidence>
<dbReference type="SUPFAM" id="SSF52172">
    <property type="entry name" value="CheY-like"/>
    <property type="match status" value="1"/>
</dbReference>
<name>A0A3N1KT96_9PROT</name>
<accession>A0A3N1KT96</accession>
<dbReference type="Proteomes" id="UP000278222">
    <property type="component" value="Unassembled WGS sequence"/>
</dbReference>
<evidence type="ECO:0000256" key="6">
    <source>
        <dbReference type="PROSITE-ProRule" id="PRU00169"/>
    </source>
</evidence>
<evidence type="ECO:0000256" key="2">
    <source>
        <dbReference type="ARBA" id="ARBA00012438"/>
    </source>
</evidence>
<sequence length="498" mass="52977">MPEPAAPDTDQPRRRPPGLGELAFERSPLAQAVTDGGLRRLRCNPAWTALFGGQSAEPAHWPDEAVTRLAAAPPDGSTVDVRLAPGATGPDGPALVVTARAVRRGRGHVLLLSARRDEAAIDAAAERAAALGQLLASIVHELNNQLSTILAQTQLLRRLIRNQSHGGRLDRVVEAARQSARIVTNLLDLARRRPIRRTPVAMADVTGRAVELVRGRLERAGVELATDLPADLPLVAGDTTGLGQIVVNLVTNACDALAEVPQPRRLSVALGFDADARMLELRVADNGPGIPPAIMKRIFQPFFTTKPEGMGTGLGLSLCVTQVKELGGSITVSNRPEGGAEFLVRLPVSAGDQAAAAAAAMPRPAGGAAILVIDDDQALARYIQSLLRREGHAADLAGDGVDALRRIDRRRYDLLISDIHMAGMDGATLFQRLERDDPESAARILFMTGDIANPELEQFFLLAGRPVIAKPFDDERFLSVVAQLLGRTGSRSPPGSAE</sequence>
<dbReference type="SMART" id="SM00448">
    <property type="entry name" value="REC"/>
    <property type="match status" value="1"/>
</dbReference>
<keyword evidence="11" id="KW-1185">Reference proteome</keyword>
<dbReference type="PROSITE" id="PS50109">
    <property type="entry name" value="HIS_KIN"/>
    <property type="match status" value="1"/>
</dbReference>
<dbReference type="Gene3D" id="1.10.287.130">
    <property type="match status" value="1"/>
</dbReference>
<dbReference type="InterPro" id="IPR011006">
    <property type="entry name" value="CheY-like_superfamily"/>
</dbReference>
<dbReference type="RefSeq" id="WP_170216668.1">
    <property type="nucleotide sequence ID" value="NZ_AP019700.1"/>
</dbReference>
<feature type="region of interest" description="Disordered" evidence="7">
    <location>
        <begin position="1"/>
        <end position="24"/>
    </location>
</feature>
<comment type="caution">
    <text evidence="10">The sequence shown here is derived from an EMBL/GenBank/DDBJ whole genome shotgun (WGS) entry which is preliminary data.</text>
</comment>
<dbReference type="GO" id="GO:0009927">
    <property type="term" value="F:histidine phosphotransfer kinase activity"/>
    <property type="evidence" value="ECO:0007669"/>
    <property type="project" value="TreeGrafter"/>
</dbReference>
<dbReference type="SMART" id="SM00388">
    <property type="entry name" value="HisKA"/>
    <property type="match status" value="1"/>
</dbReference>
<evidence type="ECO:0000313" key="10">
    <source>
        <dbReference type="EMBL" id="ROP83214.1"/>
    </source>
</evidence>
<protein>
    <recommendedName>
        <fullName evidence="2">histidine kinase</fullName>
        <ecNumber evidence="2">2.7.13.3</ecNumber>
    </recommendedName>
</protein>
<dbReference type="InterPro" id="IPR004358">
    <property type="entry name" value="Sig_transdc_His_kin-like_C"/>
</dbReference>
<dbReference type="InterPro" id="IPR001789">
    <property type="entry name" value="Sig_transdc_resp-reg_receiver"/>
</dbReference>
<keyword evidence="5" id="KW-0418">Kinase</keyword>
<feature type="modified residue" description="4-aspartylphosphate" evidence="6">
    <location>
        <position position="418"/>
    </location>
</feature>
<reference evidence="10 11" key="1">
    <citation type="submission" date="2018-11" db="EMBL/GenBank/DDBJ databases">
        <title>Genomic Encyclopedia of Type Strains, Phase IV (KMG-IV): sequencing the most valuable type-strain genomes for metagenomic binning, comparative biology and taxonomic classification.</title>
        <authorList>
            <person name="Goeker M."/>
        </authorList>
    </citation>
    <scope>NUCLEOTIDE SEQUENCE [LARGE SCALE GENOMIC DNA]</scope>
    <source>
        <strain evidence="10 11">DSM 5900</strain>
    </source>
</reference>
<dbReference type="EC" id="2.7.13.3" evidence="2"/>
<evidence type="ECO:0000256" key="1">
    <source>
        <dbReference type="ARBA" id="ARBA00000085"/>
    </source>
</evidence>
<dbReference type="InterPro" id="IPR036890">
    <property type="entry name" value="HATPase_C_sf"/>
</dbReference>
<dbReference type="InterPro" id="IPR005467">
    <property type="entry name" value="His_kinase_dom"/>
</dbReference>
<evidence type="ECO:0000313" key="11">
    <source>
        <dbReference type="Proteomes" id="UP000278222"/>
    </source>
</evidence>
<comment type="catalytic activity">
    <reaction evidence="1">
        <text>ATP + protein L-histidine = ADP + protein N-phospho-L-histidine.</text>
        <dbReference type="EC" id="2.7.13.3"/>
    </reaction>
</comment>
<dbReference type="CDD" id="cd00082">
    <property type="entry name" value="HisKA"/>
    <property type="match status" value="1"/>
</dbReference>
<dbReference type="PANTHER" id="PTHR43047:SF72">
    <property type="entry name" value="OSMOSENSING HISTIDINE PROTEIN KINASE SLN1"/>
    <property type="match status" value="1"/>
</dbReference>
<dbReference type="SUPFAM" id="SSF55874">
    <property type="entry name" value="ATPase domain of HSP90 chaperone/DNA topoisomerase II/histidine kinase"/>
    <property type="match status" value="1"/>
</dbReference>
<dbReference type="PROSITE" id="PS50110">
    <property type="entry name" value="RESPONSE_REGULATORY"/>
    <property type="match status" value="1"/>
</dbReference>
<dbReference type="GO" id="GO:0000155">
    <property type="term" value="F:phosphorelay sensor kinase activity"/>
    <property type="evidence" value="ECO:0007669"/>
    <property type="project" value="InterPro"/>
</dbReference>
<dbReference type="PANTHER" id="PTHR43047">
    <property type="entry name" value="TWO-COMPONENT HISTIDINE PROTEIN KINASE"/>
    <property type="match status" value="1"/>
</dbReference>
<dbReference type="Pfam" id="PF00512">
    <property type="entry name" value="HisKA"/>
    <property type="match status" value="1"/>
</dbReference>
<keyword evidence="4" id="KW-0808">Transferase</keyword>
<dbReference type="Gene3D" id="3.40.50.2300">
    <property type="match status" value="1"/>
</dbReference>
<proteinExistence type="predicted"/>
<evidence type="ECO:0000259" key="8">
    <source>
        <dbReference type="PROSITE" id="PS50109"/>
    </source>
</evidence>
<dbReference type="PRINTS" id="PR00344">
    <property type="entry name" value="BCTRLSENSOR"/>
</dbReference>
<dbReference type="SMART" id="SM00387">
    <property type="entry name" value="HATPase_c"/>
    <property type="match status" value="1"/>
</dbReference>
<dbReference type="AlphaFoldDB" id="A0A3N1KT96"/>
<evidence type="ECO:0000256" key="4">
    <source>
        <dbReference type="ARBA" id="ARBA00022679"/>
    </source>
</evidence>
<dbReference type="InterPro" id="IPR003594">
    <property type="entry name" value="HATPase_dom"/>
</dbReference>
<keyword evidence="3 6" id="KW-0597">Phosphoprotein</keyword>
<dbReference type="CDD" id="cd00156">
    <property type="entry name" value="REC"/>
    <property type="match status" value="1"/>
</dbReference>
<organism evidence="10 11">
    <name type="scientific">Stella humosa</name>
    <dbReference type="NCBI Taxonomy" id="94"/>
    <lineage>
        <taxon>Bacteria</taxon>
        <taxon>Pseudomonadati</taxon>
        <taxon>Pseudomonadota</taxon>
        <taxon>Alphaproteobacteria</taxon>
        <taxon>Rhodospirillales</taxon>
        <taxon>Stellaceae</taxon>
        <taxon>Stella</taxon>
    </lineage>
</organism>
<feature type="domain" description="Response regulatory" evidence="9">
    <location>
        <begin position="369"/>
        <end position="485"/>
    </location>
</feature>
<gene>
    <name evidence="10" type="ORF">EDC65_4745</name>
</gene>
<dbReference type="InterPro" id="IPR003661">
    <property type="entry name" value="HisK_dim/P_dom"/>
</dbReference>
<evidence type="ECO:0000256" key="7">
    <source>
        <dbReference type="SAM" id="MobiDB-lite"/>
    </source>
</evidence>
<dbReference type="Pfam" id="PF00072">
    <property type="entry name" value="Response_reg"/>
    <property type="match status" value="1"/>
</dbReference>
<dbReference type="EMBL" id="RJKX01000017">
    <property type="protein sequence ID" value="ROP83214.1"/>
    <property type="molecule type" value="Genomic_DNA"/>
</dbReference>
<dbReference type="InterPro" id="IPR036097">
    <property type="entry name" value="HisK_dim/P_sf"/>
</dbReference>
<evidence type="ECO:0000256" key="3">
    <source>
        <dbReference type="ARBA" id="ARBA00022553"/>
    </source>
</evidence>
<evidence type="ECO:0000259" key="9">
    <source>
        <dbReference type="PROSITE" id="PS50110"/>
    </source>
</evidence>
<dbReference type="SUPFAM" id="SSF47384">
    <property type="entry name" value="Homodimeric domain of signal transducing histidine kinase"/>
    <property type="match status" value="1"/>
</dbReference>
<dbReference type="GO" id="GO:0005886">
    <property type="term" value="C:plasma membrane"/>
    <property type="evidence" value="ECO:0007669"/>
    <property type="project" value="TreeGrafter"/>
</dbReference>